<dbReference type="InterPro" id="IPR000277">
    <property type="entry name" value="Cys/Met-Metab_PyrdxlP-dep_enz"/>
</dbReference>
<dbReference type="PIRSF" id="PIRSF001434">
    <property type="entry name" value="CGS"/>
    <property type="match status" value="1"/>
</dbReference>
<evidence type="ECO:0000256" key="5">
    <source>
        <dbReference type="ARBA" id="ARBA00022898"/>
    </source>
</evidence>
<evidence type="ECO:0000256" key="7">
    <source>
        <dbReference type="ARBA" id="ARBA00029853"/>
    </source>
</evidence>
<dbReference type="EMBL" id="UFQT01000614">
    <property type="protein sequence ID" value="SSX25761.1"/>
    <property type="molecule type" value="Genomic_DNA"/>
</dbReference>
<feature type="modified residue" description="N6-(pyridoxal phosphate)lysine" evidence="8">
    <location>
        <position position="211"/>
    </location>
</feature>
<proteinExistence type="inferred from homology"/>
<organism evidence="10">
    <name type="scientific">Culicoides sonorensis</name>
    <name type="common">Biting midge</name>
    <dbReference type="NCBI Taxonomy" id="179676"/>
    <lineage>
        <taxon>Eukaryota</taxon>
        <taxon>Metazoa</taxon>
        <taxon>Ecdysozoa</taxon>
        <taxon>Arthropoda</taxon>
        <taxon>Hexapoda</taxon>
        <taxon>Insecta</taxon>
        <taxon>Pterygota</taxon>
        <taxon>Neoptera</taxon>
        <taxon>Endopterygota</taxon>
        <taxon>Diptera</taxon>
        <taxon>Nematocera</taxon>
        <taxon>Chironomoidea</taxon>
        <taxon>Ceratopogonidae</taxon>
        <taxon>Ceratopogoninae</taxon>
        <taxon>Culicoides</taxon>
        <taxon>Monoculicoides</taxon>
    </lineage>
</organism>
<dbReference type="Gene3D" id="3.40.640.10">
    <property type="entry name" value="Type I PLP-dependent aspartate aminotransferase-like (Major domain)"/>
    <property type="match status" value="1"/>
</dbReference>
<comment type="pathway">
    <text evidence="2">Amino-acid biosynthesis; L-cysteine biosynthesis; L-cysteine from L-homocysteine and L-serine: step 2/2.</text>
</comment>
<dbReference type="VEuPathDB" id="VectorBase:CSON012722"/>
<dbReference type="GO" id="GO:0019343">
    <property type="term" value="P:cysteine biosynthetic process via cystathionine"/>
    <property type="evidence" value="ECO:0007669"/>
    <property type="project" value="TreeGrafter"/>
</dbReference>
<comment type="similarity">
    <text evidence="3 9">Belongs to the trans-sulfuration enzymes family.</text>
</comment>
<dbReference type="EC" id="4.4.1.1" evidence="4"/>
<evidence type="ECO:0000256" key="8">
    <source>
        <dbReference type="PIRSR" id="PIRSR001434-2"/>
    </source>
</evidence>
<dbReference type="FunFam" id="3.40.640.10:FF:000046">
    <property type="entry name" value="Cystathionine gamma-lyase"/>
    <property type="match status" value="1"/>
</dbReference>
<keyword evidence="6" id="KW-0198">Cysteine biosynthesis</keyword>
<dbReference type="GO" id="GO:0030170">
    <property type="term" value="F:pyridoxal phosphate binding"/>
    <property type="evidence" value="ECO:0007669"/>
    <property type="project" value="InterPro"/>
</dbReference>
<dbReference type="GO" id="GO:0005737">
    <property type="term" value="C:cytoplasm"/>
    <property type="evidence" value="ECO:0007669"/>
    <property type="project" value="TreeGrafter"/>
</dbReference>
<dbReference type="Pfam" id="PF01053">
    <property type="entry name" value="Cys_Met_Meta_PP"/>
    <property type="match status" value="1"/>
</dbReference>
<evidence type="ECO:0000256" key="6">
    <source>
        <dbReference type="ARBA" id="ARBA00023192"/>
    </source>
</evidence>
<dbReference type="GO" id="GO:0004123">
    <property type="term" value="F:cystathionine gamma-lyase activity"/>
    <property type="evidence" value="ECO:0007669"/>
    <property type="project" value="TreeGrafter"/>
</dbReference>
<dbReference type="PANTHER" id="PTHR11808:SF15">
    <property type="entry name" value="CYSTATHIONINE GAMMA-LYASE"/>
    <property type="match status" value="1"/>
</dbReference>
<evidence type="ECO:0000256" key="9">
    <source>
        <dbReference type="RuleBase" id="RU362118"/>
    </source>
</evidence>
<keyword evidence="6" id="KW-0028">Amino-acid biosynthesis</keyword>
<dbReference type="OMA" id="NCIGATG"/>
<dbReference type="AlphaFoldDB" id="A0A336M8S4"/>
<gene>
    <name evidence="10" type="primary">CSON012722</name>
</gene>
<evidence type="ECO:0000256" key="2">
    <source>
        <dbReference type="ARBA" id="ARBA00005038"/>
    </source>
</evidence>
<evidence type="ECO:0000313" key="10">
    <source>
        <dbReference type="EMBL" id="SSX25761.1"/>
    </source>
</evidence>
<dbReference type="UniPathway" id="UPA00136">
    <property type="reaction ID" value="UER00202"/>
</dbReference>
<dbReference type="SUPFAM" id="SSF53383">
    <property type="entry name" value="PLP-dependent transferases"/>
    <property type="match status" value="1"/>
</dbReference>
<protein>
    <recommendedName>
        <fullName evidence="4">cystathionine gamma-lyase</fullName>
        <ecNumber evidence="4">4.4.1.1</ecNumber>
    </recommendedName>
    <alternativeName>
        <fullName evidence="7">Gamma-cystathionase</fullName>
    </alternativeName>
</protein>
<dbReference type="PANTHER" id="PTHR11808">
    <property type="entry name" value="TRANS-SULFURATION ENZYME FAMILY MEMBER"/>
    <property type="match status" value="1"/>
</dbReference>
<evidence type="ECO:0000256" key="1">
    <source>
        <dbReference type="ARBA" id="ARBA00001933"/>
    </source>
</evidence>
<evidence type="ECO:0000256" key="3">
    <source>
        <dbReference type="ARBA" id="ARBA00009077"/>
    </source>
</evidence>
<dbReference type="InterPro" id="IPR015424">
    <property type="entry name" value="PyrdxlP-dep_Trfase"/>
</dbReference>
<reference evidence="10" key="1">
    <citation type="submission" date="2018-07" db="EMBL/GenBank/DDBJ databases">
        <authorList>
            <person name="Quirk P.G."/>
            <person name="Krulwich T.A."/>
        </authorList>
    </citation>
    <scope>NUCLEOTIDE SEQUENCE</scope>
</reference>
<evidence type="ECO:0000256" key="4">
    <source>
        <dbReference type="ARBA" id="ARBA00012085"/>
    </source>
</evidence>
<dbReference type="GO" id="GO:0019346">
    <property type="term" value="P:transsulfuration"/>
    <property type="evidence" value="ECO:0007669"/>
    <property type="project" value="InterPro"/>
</dbReference>
<accession>A0A336M8S4</accession>
<keyword evidence="5 8" id="KW-0663">Pyridoxal phosphate</keyword>
<name>A0A336M8S4_CULSO</name>
<dbReference type="InterPro" id="IPR015421">
    <property type="entry name" value="PyrdxlP-dep_Trfase_major"/>
</dbReference>
<sequence length="389" mass="43167">MSHINLEKCFDIYSEMSKFRRGKEGYMTKAITAGQSSDKWASNTNVPPIHLCSTYNITNITEIDNMTWIYSRYDNPSRSCLEECLASLDDAEYCVTYGSAVGALTTLFLTLKTGDHILLGSDLYGGYCDLIICENLAKNMGIEYSFSNTTMVIFDTPSNPLLRVFDIKAISKIIHDSNRKIIVVVDNTFITPYFMHPLELGADIAIYSLTKYLNGQADVVMGAMTTNNNKLYAKLKSLQKIAGVIPSPFDCYLVMRGLNTLPLRMEQHFKNGLIVAKFLNQHPAVEKVIHPGLSDHPDHALAVKQASGHSGMLCFYLRNASSKDIQEFLSKLKMILIAGILGDLKSGIYLASLIASTAMSVEEKEALEITNNLLRLSIGAEDPEDIVED</sequence>
<dbReference type="InterPro" id="IPR015422">
    <property type="entry name" value="PyrdxlP-dep_Trfase_small"/>
</dbReference>
<comment type="cofactor">
    <cofactor evidence="1 9">
        <name>pyridoxal 5'-phosphate</name>
        <dbReference type="ChEBI" id="CHEBI:597326"/>
    </cofactor>
</comment>
<dbReference type="Gene3D" id="3.90.1150.10">
    <property type="entry name" value="Aspartate Aminotransferase, domain 1"/>
    <property type="match status" value="1"/>
</dbReference>